<feature type="compositionally biased region" description="Acidic residues" evidence="2">
    <location>
        <begin position="166"/>
        <end position="185"/>
    </location>
</feature>
<proteinExistence type="predicted"/>
<organism evidence="3 4">
    <name type="scientific">Leucocoprinus birnbaumii</name>
    <dbReference type="NCBI Taxonomy" id="56174"/>
    <lineage>
        <taxon>Eukaryota</taxon>
        <taxon>Fungi</taxon>
        <taxon>Dikarya</taxon>
        <taxon>Basidiomycota</taxon>
        <taxon>Agaricomycotina</taxon>
        <taxon>Agaricomycetes</taxon>
        <taxon>Agaricomycetidae</taxon>
        <taxon>Agaricales</taxon>
        <taxon>Agaricineae</taxon>
        <taxon>Agaricaceae</taxon>
        <taxon>Leucocoprinus</taxon>
    </lineage>
</organism>
<evidence type="ECO:0000256" key="1">
    <source>
        <dbReference type="SAM" id="Coils"/>
    </source>
</evidence>
<feature type="coiled-coil region" evidence="1">
    <location>
        <begin position="297"/>
        <end position="339"/>
    </location>
</feature>
<feature type="compositionally biased region" description="Polar residues" evidence="2">
    <location>
        <begin position="140"/>
        <end position="157"/>
    </location>
</feature>
<name>A0AAD5VJZ7_9AGAR</name>
<reference evidence="3" key="1">
    <citation type="submission" date="2022-07" db="EMBL/GenBank/DDBJ databases">
        <title>Genome Sequence of Leucocoprinus birnbaumii.</title>
        <authorList>
            <person name="Buettner E."/>
        </authorList>
    </citation>
    <scope>NUCLEOTIDE SEQUENCE</scope>
    <source>
        <strain evidence="3">VT141</strain>
    </source>
</reference>
<evidence type="ECO:0000313" key="4">
    <source>
        <dbReference type="Proteomes" id="UP001213000"/>
    </source>
</evidence>
<dbReference type="Proteomes" id="UP001213000">
    <property type="component" value="Unassembled WGS sequence"/>
</dbReference>
<dbReference type="AlphaFoldDB" id="A0AAD5VJZ7"/>
<feature type="region of interest" description="Disordered" evidence="2">
    <location>
        <begin position="1"/>
        <end position="197"/>
    </location>
</feature>
<accession>A0AAD5VJZ7</accession>
<evidence type="ECO:0000256" key="2">
    <source>
        <dbReference type="SAM" id="MobiDB-lite"/>
    </source>
</evidence>
<keyword evidence="1" id="KW-0175">Coiled coil</keyword>
<gene>
    <name evidence="3" type="ORF">NP233_g9808</name>
</gene>
<sequence length="351" mass="38760">MTASPSKRSARIKQNLTGGATVPRQYRCRKCPDNPLLKDCLVHGKKNKELQRRQTLVPNASLPSPATSSNDSAAPEQGEGTDPSRDAMDVDDANIDPRLRGLQADGTRRTPTASRAEDTGVGNGHDGTVSIPDEGLPNAQAATPSQSTSVVATNENTQQKKKQSANDDDDDWEDDDDDEVEDEDVKDGGPHGLIEGVMRGNYDFRGLKRTTALRPPSQTSTHASKRFHRVIRQILTRIENLAVETGCWIYFAAQHATAVTPYIHYASPRLRTEAGPELDIIHTNFSIIMKTLVMARRREVMELTLELEENRERLQDAQKNAEDARRAALELEAESARKDAVIAKLMAQMKS</sequence>
<evidence type="ECO:0000313" key="3">
    <source>
        <dbReference type="EMBL" id="KAJ3562063.1"/>
    </source>
</evidence>
<feature type="compositionally biased region" description="Polar residues" evidence="2">
    <location>
        <begin position="1"/>
        <end position="18"/>
    </location>
</feature>
<keyword evidence="4" id="KW-1185">Reference proteome</keyword>
<comment type="caution">
    <text evidence="3">The sequence shown here is derived from an EMBL/GenBank/DDBJ whole genome shotgun (WGS) entry which is preliminary data.</text>
</comment>
<protein>
    <submittedName>
        <fullName evidence="3">Uncharacterized protein</fullName>
    </submittedName>
</protein>
<dbReference type="EMBL" id="JANIEX010000917">
    <property type="protein sequence ID" value="KAJ3562063.1"/>
    <property type="molecule type" value="Genomic_DNA"/>
</dbReference>
<feature type="compositionally biased region" description="Polar residues" evidence="2">
    <location>
        <begin position="53"/>
        <end position="72"/>
    </location>
</feature>